<organism evidence="2 3">
    <name type="scientific">Pseudoalteromonas lipolytica</name>
    <dbReference type="NCBI Taxonomy" id="570156"/>
    <lineage>
        <taxon>Bacteria</taxon>
        <taxon>Pseudomonadati</taxon>
        <taxon>Pseudomonadota</taxon>
        <taxon>Gammaproteobacteria</taxon>
        <taxon>Alteromonadales</taxon>
        <taxon>Pseudoalteromonadaceae</taxon>
        <taxon>Pseudoalteromonas</taxon>
    </lineage>
</organism>
<dbReference type="EMBL" id="CP032090">
    <property type="protein sequence ID" value="AXV63959.1"/>
    <property type="molecule type" value="Genomic_DNA"/>
</dbReference>
<protein>
    <recommendedName>
        <fullName evidence="4">Bacteriocin</fullName>
    </recommendedName>
</protein>
<sequence length="61" mass="6333">MRELNVKEIKEVDGGCAEHCWGDFSSEDLSSAMSAGGLLGARGALVAGAVYLAAVAWFDLS</sequence>
<dbReference type="GeneID" id="99504027"/>
<gene>
    <name evidence="2" type="ORF">D0907_01075</name>
</gene>
<evidence type="ECO:0000313" key="2">
    <source>
        <dbReference type="EMBL" id="AXV63959.1"/>
    </source>
</evidence>
<evidence type="ECO:0000256" key="1">
    <source>
        <dbReference type="SAM" id="Phobius"/>
    </source>
</evidence>
<dbReference type="Proteomes" id="UP000264605">
    <property type="component" value="Chromosome"/>
</dbReference>
<keyword evidence="1" id="KW-0472">Membrane</keyword>
<evidence type="ECO:0000313" key="3">
    <source>
        <dbReference type="Proteomes" id="UP000264605"/>
    </source>
</evidence>
<dbReference type="RefSeq" id="WP_118843906.1">
    <property type="nucleotide sequence ID" value="NZ_CP032090.1"/>
</dbReference>
<name>A0AAD0RXM4_9GAMM</name>
<evidence type="ECO:0008006" key="4">
    <source>
        <dbReference type="Google" id="ProtNLM"/>
    </source>
</evidence>
<dbReference type="KEGG" id="pdj:D0907_01075"/>
<keyword evidence="1" id="KW-1133">Transmembrane helix</keyword>
<accession>A0AAD0RXM4</accession>
<reference evidence="2 3" key="1">
    <citation type="submission" date="2018-08" db="EMBL/GenBank/DDBJ databases">
        <title>Draft genome sequence of Pseudoalteromonas donghaensis HJ51.</title>
        <authorList>
            <person name="Oh J."/>
            <person name="Roh D."/>
        </authorList>
    </citation>
    <scope>NUCLEOTIDE SEQUENCE [LARGE SCALE GENOMIC DNA]</scope>
    <source>
        <strain evidence="2 3">HJ51</strain>
    </source>
</reference>
<keyword evidence="1" id="KW-0812">Transmembrane</keyword>
<proteinExistence type="predicted"/>
<feature type="transmembrane region" description="Helical" evidence="1">
    <location>
        <begin position="39"/>
        <end position="58"/>
    </location>
</feature>
<dbReference type="AlphaFoldDB" id="A0AAD0RXM4"/>